<gene>
    <name evidence="1" type="ORF">EYC87_16425</name>
</gene>
<dbReference type="SUPFAM" id="SSF51197">
    <property type="entry name" value="Clavaminate synthase-like"/>
    <property type="match status" value="1"/>
</dbReference>
<organism evidence="1 2">
    <name type="scientific">Candidatus Seongchinamella marina</name>
    <dbReference type="NCBI Taxonomy" id="2518990"/>
    <lineage>
        <taxon>Bacteria</taxon>
        <taxon>Pseudomonadati</taxon>
        <taxon>Pseudomonadota</taxon>
        <taxon>Gammaproteobacteria</taxon>
        <taxon>Cellvibrionales</taxon>
        <taxon>Halieaceae</taxon>
        <taxon>Seongchinamella</taxon>
    </lineage>
</organism>
<comment type="caution">
    <text evidence="1">The sequence shown here is derived from an EMBL/GenBank/DDBJ whole genome shotgun (WGS) entry which is preliminary data.</text>
</comment>
<evidence type="ECO:0000313" key="1">
    <source>
        <dbReference type="EMBL" id="MCX2975171.1"/>
    </source>
</evidence>
<dbReference type="PANTHER" id="PTHR20883:SF51">
    <property type="entry name" value="PHYTANOYL-COA HYDROXYLASE"/>
    <property type="match status" value="1"/>
</dbReference>
<dbReference type="Proteomes" id="UP001143307">
    <property type="component" value="Unassembled WGS sequence"/>
</dbReference>
<proteinExistence type="predicted"/>
<keyword evidence="1" id="KW-0223">Dioxygenase</keyword>
<keyword evidence="1" id="KW-0560">Oxidoreductase</keyword>
<sequence length="391" mass="42769">MKLPDYSKSINACAAHYGDEADAVKHYMQQGLHHAYALGNRGPICFDTDGQLSPEILAAYSKYGFYVFEAAIGDREMDDILQDIEEMRSRFPTHPDGKLDSQGRPAIGADCNGPGLAWCKPLSDPLGGTDAANGRHQVKLKELEADTAAPEAAPFVLFGSLQFSDAALRLYGHPELLKVAAAINGSDFAPFNEVLFIKDAGLGAAVSWHQDGVTHWDSPQFDEGIHGFNFMAQVYGSTPVNGVWVVPGTHKVGKVDIKKMVANSGSERLEGAVPLVCAPGDVVICNRQLVHGSFANSGYERRLTINFGFHRRSSVLNVKGAGIHSDVAVYTEDVIQQRSKVLGYAIDARQQQYPDETPYRYLPFQQDDQAYIWNAAAKADIFDYNLLDLSI</sequence>
<dbReference type="PANTHER" id="PTHR20883">
    <property type="entry name" value="PHYTANOYL-COA DIOXYGENASE DOMAIN CONTAINING 1"/>
    <property type="match status" value="1"/>
</dbReference>
<dbReference type="RefSeq" id="WP_279253827.1">
    <property type="nucleotide sequence ID" value="NZ_SHNP01000006.1"/>
</dbReference>
<name>A0ABT3SYU8_9GAMM</name>
<dbReference type="GO" id="GO:0051213">
    <property type="term" value="F:dioxygenase activity"/>
    <property type="evidence" value="ECO:0007669"/>
    <property type="project" value="UniProtKB-KW"/>
</dbReference>
<reference evidence="1" key="1">
    <citation type="submission" date="2019-02" db="EMBL/GenBank/DDBJ databases">
        <authorList>
            <person name="Li S.-H."/>
        </authorList>
    </citation>
    <scope>NUCLEOTIDE SEQUENCE</scope>
    <source>
        <strain evidence="1">IMCC8485</strain>
    </source>
</reference>
<dbReference type="Pfam" id="PF05721">
    <property type="entry name" value="PhyH"/>
    <property type="match status" value="1"/>
</dbReference>
<dbReference type="InterPro" id="IPR008775">
    <property type="entry name" value="Phytyl_CoA_dOase-like"/>
</dbReference>
<accession>A0ABT3SYU8</accession>
<dbReference type="EMBL" id="SHNP01000006">
    <property type="protein sequence ID" value="MCX2975171.1"/>
    <property type="molecule type" value="Genomic_DNA"/>
</dbReference>
<keyword evidence="2" id="KW-1185">Reference proteome</keyword>
<protein>
    <submittedName>
        <fullName evidence="1">Phytanoyl-CoA dioxygenase</fullName>
    </submittedName>
</protein>
<evidence type="ECO:0000313" key="2">
    <source>
        <dbReference type="Proteomes" id="UP001143307"/>
    </source>
</evidence>
<dbReference type="Gene3D" id="2.60.120.620">
    <property type="entry name" value="q2cbj1_9rhob like domain"/>
    <property type="match status" value="1"/>
</dbReference>